<comment type="caution">
    <text evidence="5">The sequence shown here is derived from an EMBL/GenBank/DDBJ whole genome shotgun (WGS) entry which is preliminary data.</text>
</comment>
<comment type="similarity">
    <text evidence="1">Belongs to the peptidase A31 family.</text>
</comment>
<dbReference type="Gene3D" id="3.40.50.1450">
    <property type="entry name" value="HybD-like"/>
    <property type="match status" value="1"/>
</dbReference>
<reference evidence="5" key="1">
    <citation type="submission" date="2021-02" db="EMBL/GenBank/DDBJ databases">
        <title>Abyssanaerobacter marinus gen.nov., sp., nov, anaerobic bacterium isolated from the Onnuri vent field of Indian Ocean and suggestion of Mogibacteriaceae fam. nov., and proposal of reclassification of ambiguous this family's genus member.</title>
        <authorList>
            <person name="Kim Y.J."/>
            <person name="Yang J.-A."/>
        </authorList>
    </citation>
    <scope>NUCLEOTIDE SEQUENCE</scope>
    <source>
        <strain evidence="5">DSM 2634</strain>
    </source>
</reference>
<evidence type="ECO:0000256" key="4">
    <source>
        <dbReference type="ARBA" id="ARBA00022801"/>
    </source>
</evidence>
<protein>
    <submittedName>
        <fullName evidence="5">Hydrogenase maturation protease</fullName>
    </submittedName>
</protein>
<dbReference type="InterPro" id="IPR000671">
    <property type="entry name" value="Peptidase_A31"/>
</dbReference>
<evidence type="ECO:0000256" key="2">
    <source>
        <dbReference type="ARBA" id="ARBA00022670"/>
    </source>
</evidence>
<evidence type="ECO:0000256" key="3">
    <source>
        <dbReference type="ARBA" id="ARBA00022750"/>
    </source>
</evidence>
<dbReference type="EMBL" id="JAFJZZ010000005">
    <property type="protein sequence ID" value="MBN7773970.1"/>
    <property type="molecule type" value="Genomic_DNA"/>
</dbReference>
<dbReference type="Proteomes" id="UP000664545">
    <property type="component" value="Unassembled WGS sequence"/>
</dbReference>
<dbReference type="PANTHER" id="PTHR30302">
    <property type="entry name" value="HYDROGENASE 1 MATURATION PROTEASE"/>
    <property type="match status" value="1"/>
</dbReference>
<evidence type="ECO:0000313" key="6">
    <source>
        <dbReference type="Proteomes" id="UP000664545"/>
    </source>
</evidence>
<evidence type="ECO:0000313" key="5">
    <source>
        <dbReference type="EMBL" id="MBN7773970.1"/>
    </source>
</evidence>
<evidence type="ECO:0000256" key="1">
    <source>
        <dbReference type="ARBA" id="ARBA00006814"/>
    </source>
</evidence>
<proteinExistence type="inferred from homology"/>
<dbReference type="CDD" id="cd00518">
    <property type="entry name" value="H2MP"/>
    <property type="match status" value="1"/>
</dbReference>
<dbReference type="RefSeq" id="WP_206582806.1">
    <property type="nucleotide sequence ID" value="NZ_JAFJZZ010000005.1"/>
</dbReference>
<sequence length="153" mass="17421">MMKVGAIGNRFMRDDGIAIKILECIKGNFKDYDLDIIIGETDSQGFFYLLNEGDFVILLDAQSIGTEPGEIHVYRLEEALAQPSECSMHHDLSIIELMKLYHKTFKGYIIGIEVAEIDLSDELSPFLQEKFSFLCSEIENLIKNMILEELNHA</sequence>
<dbReference type="GO" id="GO:0004190">
    <property type="term" value="F:aspartic-type endopeptidase activity"/>
    <property type="evidence" value="ECO:0007669"/>
    <property type="project" value="UniProtKB-KW"/>
</dbReference>
<dbReference type="GO" id="GO:0008047">
    <property type="term" value="F:enzyme activator activity"/>
    <property type="evidence" value="ECO:0007669"/>
    <property type="project" value="InterPro"/>
</dbReference>
<keyword evidence="4" id="KW-0378">Hydrolase</keyword>
<organism evidence="5 6">
    <name type="scientific">Clostridium aminobutyricum</name>
    <dbReference type="NCBI Taxonomy" id="33953"/>
    <lineage>
        <taxon>Bacteria</taxon>
        <taxon>Bacillati</taxon>
        <taxon>Bacillota</taxon>
        <taxon>Clostridia</taxon>
        <taxon>Eubacteriales</taxon>
        <taxon>Clostridiaceae</taxon>
        <taxon>Clostridium</taxon>
    </lineage>
</organism>
<dbReference type="PANTHER" id="PTHR30302:SF1">
    <property type="entry name" value="HYDROGENASE 2 MATURATION PROTEASE"/>
    <property type="match status" value="1"/>
</dbReference>
<dbReference type="InterPro" id="IPR023430">
    <property type="entry name" value="Pept_HybD-like_dom_sf"/>
</dbReference>
<accession>A0A939DA71</accession>
<dbReference type="NCBIfam" id="TIGR00072">
    <property type="entry name" value="hydrog_prot"/>
    <property type="match status" value="1"/>
</dbReference>
<dbReference type="GO" id="GO:0016485">
    <property type="term" value="P:protein processing"/>
    <property type="evidence" value="ECO:0007669"/>
    <property type="project" value="TreeGrafter"/>
</dbReference>
<keyword evidence="3" id="KW-0064">Aspartyl protease</keyword>
<keyword evidence="2 5" id="KW-0645">Protease</keyword>
<keyword evidence="6" id="KW-1185">Reference proteome</keyword>
<gene>
    <name evidence="5" type="ORF">JYB65_11405</name>
</gene>
<dbReference type="Pfam" id="PF01750">
    <property type="entry name" value="HycI"/>
    <property type="match status" value="1"/>
</dbReference>
<dbReference type="AlphaFoldDB" id="A0A939DA71"/>
<name>A0A939DA71_CLOAM</name>
<dbReference type="SUPFAM" id="SSF53163">
    <property type="entry name" value="HybD-like"/>
    <property type="match status" value="1"/>
</dbReference>